<evidence type="ECO:0000256" key="1">
    <source>
        <dbReference type="ARBA" id="ARBA00008838"/>
    </source>
</evidence>
<comment type="subcellular location">
    <subcellularLocation>
        <location evidence="5">Nucleus</location>
        <location evidence="5">Nucleolus</location>
    </subcellularLocation>
    <subcellularLocation>
        <location evidence="5">Nucleus</location>
        <location evidence="5">Nucleoplasm</location>
    </subcellularLocation>
</comment>
<feature type="region of interest" description="Disordered" evidence="6">
    <location>
        <begin position="1"/>
        <end position="47"/>
    </location>
</feature>
<dbReference type="EMBL" id="JASNQZ010000015">
    <property type="protein sequence ID" value="KAL0945916.1"/>
    <property type="molecule type" value="Genomic_DNA"/>
</dbReference>
<proteinExistence type="inferred from homology"/>
<keyword evidence="8" id="KW-1185">Reference proteome</keyword>
<gene>
    <name evidence="7" type="ORF">HGRIS_012199</name>
</gene>
<dbReference type="PANTHER" id="PTHR14211">
    <property type="entry name" value="GLIOMA SUPPRESSOR CANDIDATE REGION GENE 2"/>
    <property type="match status" value="1"/>
</dbReference>
<accession>A0ABR3IRI4</accession>
<protein>
    <recommendedName>
        <fullName evidence="2 5">Ribosome biogenesis protein NOP53</fullName>
    </recommendedName>
</protein>
<organism evidence="7 8">
    <name type="scientific">Hohenbuehelia grisea</name>
    <dbReference type="NCBI Taxonomy" id="104357"/>
    <lineage>
        <taxon>Eukaryota</taxon>
        <taxon>Fungi</taxon>
        <taxon>Dikarya</taxon>
        <taxon>Basidiomycota</taxon>
        <taxon>Agaricomycotina</taxon>
        <taxon>Agaricomycetes</taxon>
        <taxon>Agaricomycetidae</taxon>
        <taxon>Agaricales</taxon>
        <taxon>Pleurotineae</taxon>
        <taxon>Pleurotaceae</taxon>
        <taxon>Hohenbuehelia</taxon>
    </lineage>
</organism>
<name>A0ABR3IRI4_9AGAR</name>
<evidence type="ECO:0000256" key="6">
    <source>
        <dbReference type="SAM" id="MobiDB-lite"/>
    </source>
</evidence>
<sequence length="455" mass="50556">MATSKPKAPKDSKPSKPSSSKKSNASNLGAPAQRSQASRKGKRAWRKNVDLDEVEEGLEDIRAEERTLGKAVQKHKNEELFFVDTAGNEQTRQTLPRYSKDQLTSTKILAQRSAVPAVFSRPSSAAPKRKSLVSHAEKERLLRIGKRPRRGPMNTVMDPTEIGAGSALLEVTEAVKQSGTYDAWAECPEPEVPMGLEPFQKLKIKPPPGPHPRNAIDAPAIAQPHQGASYNPLASAHQDLLIKAHEAEERRVAEAERLAAVKTKMEQARLNAQEYDQGGARGMTVDDPSNAPETESAEEEMSLPKKLPERKTKAQRNKAAKLLAEKRALSERAARKRLLASIDSAKSLKRSTEKRLSAQAQANVDKQRALREKLRQGLAGQKLGKHKVPTGEVDVQLGEDLSESLRALKPEGNLFRDRFVSMQQRALIEPRAPVLPKKRRTKVIEYEKHAWKRFE</sequence>
<keyword evidence="3 5" id="KW-0690">Ribosome biogenesis</keyword>
<dbReference type="Proteomes" id="UP001556367">
    <property type="component" value="Unassembled WGS sequence"/>
</dbReference>
<comment type="similarity">
    <text evidence="1 5">Belongs to the NOP53 family.</text>
</comment>
<feature type="region of interest" description="Disordered" evidence="6">
    <location>
        <begin position="119"/>
        <end position="160"/>
    </location>
</feature>
<evidence type="ECO:0000256" key="2">
    <source>
        <dbReference type="ARBA" id="ARBA00018339"/>
    </source>
</evidence>
<dbReference type="InterPro" id="IPR011687">
    <property type="entry name" value="Nop53/GLTSCR2"/>
</dbReference>
<feature type="region of interest" description="Disordered" evidence="6">
    <location>
        <begin position="269"/>
        <end position="323"/>
    </location>
</feature>
<reference evidence="8" key="1">
    <citation type="submission" date="2024-06" db="EMBL/GenBank/DDBJ databases">
        <title>Multi-omics analyses provide insights into the biosynthesis of the anticancer antibiotic pleurotin in Hohenbuehelia grisea.</title>
        <authorList>
            <person name="Weaver J.A."/>
            <person name="Alberti F."/>
        </authorList>
    </citation>
    <scope>NUCLEOTIDE SEQUENCE [LARGE SCALE GENOMIC DNA]</scope>
    <source>
        <strain evidence="8">T-177</strain>
    </source>
</reference>
<dbReference type="PIRSF" id="PIRSF017302">
    <property type="entry name" value="Gltscr2"/>
    <property type="match status" value="1"/>
</dbReference>
<evidence type="ECO:0000313" key="7">
    <source>
        <dbReference type="EMBL" id="KAL0945916.1"/>
    </source>
</evidence>
<feature type="compositionally biased region" description="Basic residues" evidence="6">
    <location>
        <begin position="37"/>
        <end position="46"/>
    </location>
</feature>
<evidence type="ECO:0000313" key="8">
    <source>
        <dbReference type="Proteomes" id="UP001556367"/>
    </source>
</evidence>
<evidence type="ECO:0000256" key="5">
    <source>
        <dbReference type="PIRNR" id="PIRNR017302"/>
    </source>
</evidence>
<comment type="function">
    <text evidence="5">May play a role in ribosome biogenesis.</text>
</comment>
<comment type="caution">
    <text evidence="7">The sequence shown here is derived from an EMBL/GenBank/DDBJ whole genome shotgun (WGS) entry which is preliminary data.</text>
</comment>
<dbReference type="Pfam" id="PF07767">
    <property type="entry name" value="Nop53"/>
    <property type="match status" value="1"/>
</dbReference>
<evidence type="ECO:0000256" key="3">
    <source>
        <dbReference type="ARBA" id="ARBA00022517"/>
    </source>
</evidence>
<dbReference type="PANTHER" id="PTHR14211:SF7">
    <property type="entry name" value="RIBOSOME BIOGENESIS PROTEIN NOP53"/>
    <property type="match status" value="1"/>
</dbReference>
<feature type="compositionally biased region" description="Basic and acidic residues" evidence="6">
    <location>
        <begin position="302"/>
        <end position="312"/>
    </location>
</feature>
<keyword evidence="4 5" id="KW-0539">Nucleus</keyword>
<evidence type="ECO:0000256" key="4">
    <source>
        <dbReference type="ARBA" id="ARBA00023242"/>
    </source>
</evidence>